<dbReference type="PANTHER" id="PTHR21831">
    <property type="entry name" value="MICROTUBULE-ASSOCIATED PROTEIN 10"/>
    <property type="match status" value="1"/>
</dbReference>
<dbReference type="Proteomes" id="UP001159042">
    <property type="component" value="Unassembled WGS sequence"/>
</dbReference>
<accession>A0AAV8W0K1</accession>
<keyword evidence="2" id="KW-1185">Reference proteome</keyword>
<dbReference type="GO" id="GO:0030496">
    <property type="term" value="C:midbody"/>
    <property type="evidence" value="ECO:0007669"/>
    <property type="project" value="TreeGrafter"/>
</dbReference>
<dbReference type="GO" id="GO:0005813">
    <property type="term" value="C:centrosome"/>
    <property type="evidence" value="ECO:0007669"/>
    <property type="project" value="TreeGrafter"/>
</dbReference>
<dbReference type="GO" id="GO:0032467">
    <property type="term" value="P:positive regulation of cytokinesis"/>
    <property type="evidence" value="ECO:0007669"/>
    <property type="project" value="TreeGrafter"/>
</dbReference>
<protein>
    <submittedName>
        <fullName evidence="1">Uncharacterized protein</fullName>
    </submittedName>
</protein>
<name>A0AAV8W0K1_9CUCU</name>
<comment type="caution">
    <text evidence="1">The sequence shown here is derived from an EMBL/GenBank/DDBJ whole genome shotgun (WGS) entry which is preliminary data.</text>
</comment>
<evidence type="ECO:0000313" key="2">
    <source>
        <dbReference type="Proteomes" id="UP001159042"/>
    </source>
</evidence>
<proteinExistence type="predicted"/>
<gene>
    <name evidence="1" type="ORF">NQ315_006419</name>
</gene>
<dbReference type="GO" id="GO:0097431">
    <property type="term" value="C:mitotic spindle pole"/>
    <property type="evidence" value="ECO:0007669"/>
    <property type="project" value="TreeGrafter"/>
</dbReference>
<dbReference type="PANTHER" id="PTHR21831:SF2">
    <property type="entry name" value="MICROTUBULE-ASSOCIATED PROTEIN 10"/>
    <property type="match status" value="1"/>
</dbReference>
<dbReference type="InterPro" id="IPR039302">
    <property type="entry name" value="MAP10"/>
</dbReference>
<dbReference type="Pfam" id="PF14924">
    <property type="entry name" value="MAP10_N"/>
    <property type="match status" value="1"/>
</dbReference>
<dbReference type="GO" id="GO:0031122">
    <property type="term" value="P:cytoplasmic microtubule organization"/>
    <property type="evidence" value="ECO:0007669"/>
    <property type="project" value="TreeGrafter"/>
</dbReference>
<dbReference type="GO" id="GO:0005881">
    <property type="term" value="C:cytoplasmic microtubule"/>
    <property type="evidence" value="ECO:0007669"/>
    <property type="project" value="TreeGrafter"/>
</dbReference>
<dbReference type="EMBL" id="JANEYG010000016">
    <property type="protein sequence ID" value="KAJ8919890.1"/>
    <property type="molecule type" value="Genomic_DNA"/>
</dbReference>
<dbReference type="GO" id="GO:0051256">
    <property type="term" value="P:mitotic spindle midzone assembly"/>
    <property type="evidence" value="ECO:0007669"/>
    <property type="project" value="TreeGrafter"/>
</dbReference>
<evidence type="ECO:0000313" key="1">
    <source>
        <dbReference type="EMBL" id="KAJ8919890.1"/>
    </source>
</evidence>
<dbReference type="GO" id="GO:0008017">
    <property type="term" value="F:microtubule binding"/>
    <property type="evidence" value="ECO:0007669"/>
    <property type="project" value="InterPro"/>
</dbReference>
<reference evidence="1 2" key="1">
    <citation type="journal article" date="2023" name="Insect Mol. Biol.">
        <title>Genome sequencing provides insights into the evolution of gene families encoding plant cell wall-degrading enzymes in longhorned beetles.</title>
        <authorList>
            <person name="Shin N.R."/>
            <person name="Okamura Y."/>
            <person name="Kirsch R."/>
            <person name="Pauchet Y."/>
        </authorList>
    </citation>
    <scope>NUCLEOTIDE SEQUENCE [LARGE SCALE GENOMIC DNA]</scope>
    <source>
        <strain evidence="1">EAD_L_NR</strain>
    </source>
</reference>
<sequence>MEKIATENLFLLEFLVDNVQIDPKCDCASGEGERCVSFQFLDNAPLDSGKSCLFALSPDQANAALQQFDVFVTIYKKMPVGWLPEKVEVGEALISISNVFTELINSVEESDGTTPTAKTLKDLFDVNTANGEVVGKIGVYIRMSCFGKLIVTQFQMNLEDKSVLFKDKEGKSLYRYKKAGKGAKGGGKGQQDACTPRATAALQQPSLGVATGRSSRSNPCPASPAMMCPASPGMNPGSFGMNLASPVMIQPPMGGNSCPVTPCLVDQTLLNQYQYGAQAKPPCQECGARHDAPCLQQMQGRGMEMGQTPCQECGARHDAPCLPMGMTPCIECGNIPNAPCMPPFGQGFPPPCTSSGNAGRTPCVECAGLPNAPCNVSEPEGNYQEIGATMGGNTLTIRVHKDKNKVEQVDPYAASEASSDTGCCCAPGQVGKKKKKKQERVVDMRPGMHNNNQDLPFSFKMGKSDNTGNNVTVNPPVATAPDGTKFTEFSDPNKEIFVLRVGKKSEGVDRKQNLELELCTPRGKAL</sequence>
<dbReference type="AlphaFoldDB" id="A0AAV8W0K1"/>
<dbReference type="GO" id="GO:1990023">
    <property type="term" value="C:mitotic spindle midzone"/>
    <property type="evidence" value="ECO:0007669"/>
    <property type="project" value="TreeGrafter"/>
</dbReference>
<organism evidence="1 2">
    <name type="scientific">Exocentrus adspersus</name>
    <dbReference type="NCBI Taxonomy" id="1586481"/>
    <lineage>
        <taxon>Eukaryota</taxon>
        <taxon>Metazoa</taxon>
        <taxon>Ecdysozoa</taxon>
        <taxon>Arthropoda</taxon>
        <taxon>Hexapoda</taxon>
        <taxon>Insecta</taxon>
        <taxon>Pterygota</taxon>
        <taxon>Neoptera</taxon>
        <taxon>Endopterygota</taxon>
        <taxon>Coleoptera</taxon>
        <taxon>Polyphaga</taxon>
        <taxon>Cucujiformia</taxon>
        <taxon>Chrysomeloidea</taxon>
        <taxon>Cerambycidae</taxon>
        <taxon>Lamiinae</taxon>
        <taxon>Acanthocinini</taxon>
        <taxon>Exocentrus</taxon>
    </lineage>
</organism>